<dbReference type="OrthoDB" id="5319830at2759"/>
<dbReference type="GO" id="GO:0006357">
    <property type="term" value="P:regulation of transcription by RNA polymerase II"/>
    <property type="evidence" value="ECO:0007669"/>
    <property type="project" value="InterPro"/>
</dbReference>
<feature type="region of interest" description="Disordered" evidence="9">
    <location>
        <begin position="558"/>
        <end position="580"/>
    </location>
</feature>
<keyword evidence="6 8" id="KW-0539">Nucleus</keyword>
<feature type="region of interest" description="Disordered" evidence="9">
    <location>
        <begin position="679"/>
        <end position="700"/>
    </location>
</feature>
<dbReference type="Proteomes" id="UP000224634">
    <property type="component" value="Unassembled WGS sequence"/>
</dbReference>
<keyword evidence="11" id="KW-1185">Reference proteome</keyword>
<evidence type="ECO:0000313" key="11">
    <source>
        <dbReference type="Proteomes" id="UP000224634"/>
    </source>
</evidence>
<evidence type="ECO:0000256" key="6">
    <source>
        <dbReference type="ARBA" id="ARBA00023242"/>
    </source>
</evidence>
<evidence type="ECO:0000313" key="10">
    <source>
        <dbReference type="EMBL" id="PGH06114.1"/>
    </source>
</evidence>
<evidence type="ECO:0000256" key="4">
    <source>
        <dbReference type="ARBA" id="ARBA00023015"/>
    </source>
</evidence>
<comment type="similarity">
    <text evidence="2 8">Belongs to the Mediator complex subunit 17 family.</text>
</comment>
<evidence type="ECO:0000256" key="8">
    <source>
        <dbReference type="RuleBase" id="RU364140"/>
    </source>
</evidence>
<evidence type="ECO:0000256" key="5">
    <source>
        <dbReference type="ARBA" id="ARBA00023163"/>
    </source>
</evidence>
<dbReference type="PANTHER" id="PTHR13114:SF7">
    <property type="entry name" value="MEDIATOR OF RNA POLYMERASE II TRANSCRIPTION SUBUNIT 17"/>
    <property type="match status" value="1"/>
</dbReference>
<dbReference type="GO" id="GO:0070847">
    <property type="term" value="C:core mediator complex"/>
    <property type="evidence" value="ECO:0007669"/>
    <property type="project" value="TreeGrafter"/>
</dbReference>
<gene>
    <name evidence="8" type="primary">MED17</name>
    <name evidence="10" type="ORF">AJ80_08220</name>
</gene>
<feature type="region of interest" description="Disordered" evidence="9">
    <location>
        <begin position="441"/>
        <end position="462"/>
    </location>
</feature>
<dbReference type="InterPro" id="IPR019313">
    <property type="entry name" value="Mediator_Med17"/>
</dbReference>
<proteinExistence type="inferred from homology"/>
<name>A0A2B7X383_POLH7</name>
<feature type="compositionally biased region" description="Pro residues" evidence="9">
    <location>
        <begin position="451"/>
        <end position="461"/>
    </location>
</feature>
<comment type="function">
    <text evidence="8">Component of the Mediator complex, a coactivator involved in the regulated transcription of nearly all RNA polymerase II-dependent genes. Mediator functions as a bridge to convey information from gene-specific regulatory proteins to the basal RNA polymerase II transcription machinery. Mediator is recruited to promoters by direct interactions with regulatory proteins and serves as a scaffold for the assembly of a functional preinitiation complex with RNA polymerase II and the general transcription factors.</text>
</comment>
<evidence type="ECO:0000256" key="2">
    <source>
        <dbReference type="ARBA" id="ARBA00005635"/>
    </source>
</evidence>
<comment type="subcellular location">
    <subcellularLocation>
        <location evidence="1 8">Nucleus</location>
    </subcellularLocation>
</comment>
<comment type="subunit">
    <text evidence="8">Component of the Mediator complex.</text>
</comment>
<feature type="compositionally biased region" description="Basic and acidic residues" evidence="9">
    <location>
        <begin position="690"/>
        <end position="700"/>
    </location>
</feature>
<reference evidence="10 11" key="1">
    <citation type="submission" date="2017-10" db="EMBL/GenBank/DDBJ databases">
        <title>Comparative genomics in systemic dimorphic fungi from Ajellomycetaceae.</title>
        <authorList>
            <person name="Munoz J.F."/>
            <person name="Mcewen J.G."/>
            <person name="Clay O.K."/>
            <person name="Cuomo C.A."/>
        </authorList>
    </citation>
    <scope>NUCLEOTIDE SEQUENCE [LARGE SCALE GENOMIC DNA]</scope>
    <source>
        <strain evidence="10 11">UAMH7299</strain>
    </source>
</reference>
<keyword evidence="8" id="KW-0010">Activator</keyword>
<protein>
    <recommendedName>
        <fullName evidence="3 8">Mediator of RNA polymerase II transcription subunit 17</fullName>
    </recommendedName>
    <alternativeName>
        <fullName evidence="7 8">Mediator complex subunit 17</fullName>
    </alternativeName>
</protein>
<evidence type="ECO:0000256" key="1">
    <source>
        <dbReference type="ARBA" id="ARBA00004123"/>
    </source>
</evidence>
<feature type="region of interest" description="Disordered" evidence="9">
    <location>
        <begin position="1"/>
        <end position="21"/>
    </location>
</feature>
<sequence length="716" mass="79992">MVEESFTLPLRPPTRRPSNPDSLATRIAQINAQRGSFRNVTEEGLQTEIDTLQAAGLTGDEEEEPESCDTKSPDRLEQLYKSRMEIIQFAAQAHAEATYALDFVSLLLSKHTPRQAEISMSPILKQKAPLGSLDVDVIKQPEQSESSKKDIDTVSRGWKLENFDCAANKILKSATRLEEEVAAETKYWAEVLSIKEKGWKISRLPRERQTLGVHFGLLEATPIFRDRGLAALRRANGGDLLLDQGLHVNRPRAMRVRVQENGHTVGSSPVKGLPSQPENLVESRIRHARDSLYEEELFHELNREARALLQHGIETKHNLVQFKASDTQQILIDLVDLNNPDLDVYEMSKSRAEDNLAESLATSLRILLSYAHRQNLRRRTQIPPPLKAGKRPTPEFPLLGPIVCFLQHRSEFQWMRSFLDDLRGTLKSAGLSFWYTASPASSINQSNPPSRSTPPPQPPSPIESLVSTFIGPMESFISGTFLSETSGFRLRISTHVAPNGYGTEFELFTNLPCMPGTNTTAPQRFGLRSELQDYMLYLFTIDLVYLIPPLSGNVNSPVAQTTHTHSHFRADTDDDEEDDIEDTASQPLFHLSSLSTITTYLAAWEPTFAKYGELTAYCPSRRRTKKLRVDLRRDRLVLRSGWVGGSECEGDEEGVDRVGRGGAGMVTDGKGAIAYVWRPGTGEEEEEEESKVKIDDGSEGEKSLQSVVLLMGAKDV</sequence>
<evidence type="ECO:0000256" key="7">
    <source>
        <dbReference type="ARBA" id="ARBA00032014"/>
    </source>
</evidence>
<evidence type="ECO:0000256" key="3">
    <source>
        <dbReference type="ARBA" id="ARBA00019610"/>
    </source>
</evidence>
<dbReference type="Pfam" id="PF10156">
    <property type="entry name" value="Med17"/>
    <property type="match status" value="1"/>
</dbReference>
<organism evidence="10 11">
    <name type="scientific">Polytolypa hystricis (strain UAMH7299)</name>
    <dbReference type="NCBI Taxonomy" id="1447883"/>
    <lineage>
        <taxon>Eukaryota</taxon>
        <taxon>Fungi</taxon>
        <taxon>Dikarya</taxon>
        <taxon>Ascomycota</taxon>
        <taxon>Pezizomycotina</taxon>
        <taxon>Eurotiomycetes</taxon>
        <taxon>Eurotiomycetidae</taxon>
        <taxon>Onygenales</taxon>
        <taxon>Onygenales incertae sedis</taxon>
        <taxon>Polytolypa</taxon>
    </lineage>
</organism>
<accession>A0A2B7X383</accession>
<comment type="caution">
    <text evidence="10">The sequence shown here is derived from an EMBL/GenBank/DDBJ whole genome shotgun (WGS) entry which is preliminary data.</text>
</comment>
<dbReference type="Gene3D" id="6.10.250.2620">
    <property type="match status" value="1"/>
</dbReference>
<dbReference type="GO" id="GO:0016592">
    <property type="term" value="C:mediator complex"/>
    <property type="evidence" value="ECO:0007669"/>
    <property type="project" value="InterPro"/>
</dbReference>
<keyword evidence="4 8" id="KW-0805">Transcription regulation</keyword>
<dbReference type="AlphaFoldDB" id="A0A2B7X383"/>
<evidence type="ECO:0000256" key="9">
    <source>
        <dbReference type="SAM" id="MobiDB-lite"/>
    </source>
</evidence>
<dbReference type="STRING" id="1447883.A0A2B7X383"/>
<dbReference type="GO" id="GO:0003712">
    <property type="term" value="F:transcription coregulator activity"/>
    <property type="evidence" value="ECO:0007669"/>
    <property type="project" value="InterPro"/>
</dbReference>
<keyword evidence="5 8" id="KW-0804">Transcription</keyword>
<dbReference type="PANTHER" id="PTHR13114">
    <property type="entry name" value="MEDIATOR OF RNA POLYMERASE II TRANSCRIPTION SUBUNIT 17"/>
    <property type="match status" value="1"/>
</dbReference>
<dbReference type="EMBL" id="PDNA01000181">
    <property type="protein sequence ID" value="PGH06114.1"/>
    <property type="molecule type" value="Genomic_DNA"/>
</dbReference>